<comment type="similarity">
    <text evidence="2">Belongs to the cytochrome ubiquinol oxidase subunit 2 family.</text>
</comment>
<evidence type="ECO:0000256" key="6">
    <source>
        <dbReference type="ARBA" id="ARBA00023136"/>
    </source>
</evidence>
<feature type="transmembrane region" description="Helical" evidence="7">
    <location>
        <begin position="86"/>
        <end position="104"/>
    </location>
</feature>
<dbReference type="RefSeq" id="WP_104429357.1">
    <property type="nucleotide sequence ID" value="NZ_PTIZ01000007.1"/>
</dbReference>
<evidence type="ECO:0000256" key="5">
    <source>
        <dbReference type="ARBA" id="ARBA00022989"/>
    </source>
</evidence>
<dbReference type="EMBL" id="PTIZ01000007">
    <property type="protein sequence ID" value="PPK74817.1"/>
    <property type="molecule type" value="Genomic_DNA"/>
</dbReference>
<evidence type="ECO:0000256" key="2">
    <source>
        <dbReference type="ARBA" id="ARBA00007543"/>
    </source>
</evidence>
<gene>
    <name evidence="8" type="ORF">B0F87_10760</name>
</gene>
<feature type="transmembrane region" description="Helical" evidence="7">
    <location>
        <begin position="12"/>
        <end position="40"/>
    </location>
</feature>
<dbReference type="GO" id="GO:0016682">
    <property type="term" value="F:oxidoreductase activity, acting on diphenols and related substances as donors, oxygen as acceptor"/>
    <property type="evidence" value="ECO:0007669"/>
    <property type="project" value="TreeGrafter"/>
</dbReference>
<evidence type="ECO:0000256" key="7">
    <source>
        <dbReference type="SAM" id="Phobius"/>
    </source>
</evidence>
<keyword evidence="3" id="KW-1003">Cell membrane</keyword>
<feature type="transmembrane region" description="Helical" evidence="7">
    <location>
        <begin position="194"/>
        <end position="214"/>
    </location>
</feature>
<dbReference type="AlphaFoldDB" id="A0A2S6HBG0"/>
<organism evidence="8 9">
    <name type="scientific">Methylobacter tundripaludum</name>
    <dbReference type="NCBI Taxonomy" id="173365"/>
    <lineage>
        <taxon>Bacteria</taxon>
        <taxon>Pseudomonadati</taxon>
        <taxon>Pseudomonadota</taxon>
        <taxon>Gammaproteobacteria</taxon>
        <taxon>Methylococcales</taxon>
        <taxon>Methylococcaceae</taxon>
        <taxon>Methylobacter</taxon>
    </lineage>
</organism>
<dbReference type="InterPro" id="IPR003317">
    <property type="entry name" value="Cyt-d_oxidase_su2"/>
</dbReference>
<dbReference type="Pfam" id="PF02322">
    <property type="entry name" value="Cyt_bd_oxida_II"/>
    <property type="match status" value="1"/>
</dbReference>
<sequence length="336" mass="37376">MFNELHVFLANIWFFIIWLIFFLYIVVDGFDLGVGILFLLNRDEKQRTIMMASLGSIWDANETWLVLLIGALFGAFPLVYALVLHALYIPVMLMIFALIFRGVAFEFRSHAHNKALWNIAFGGGSLLAAIAQGLAFGGLISGLNVTGTGLNGDWVWLTPFSLLVAVGVVVGYGLLGATYLIVKTEGELQKISIRHAYVNAILGISIGIAVITWTLQLNPYVAARWDAYPSRFSLNFFLGMIGFAFLMLLRALLRGFEKSPFFWSVFIFFASLMGMTIGYYPYMIPSSITLIEAASSSKTLIFMLTGIGFLVPVMLVYNGYQYFVFSGKIRMDEDAG</sequence>
<keyword evidence="4 7" id="KW-0812">Transmembrane</keyword>
<feature type="transmembrane region" description="Helical" evidence="7">
    <location>
        <begin position="260"/>
        <end position="280"/>
    </location>
</feature>
<feature type="transmembrane region" description="Helical" evidence="7">
    <location>
        <begin position="234"/>
        <end position="253"/>
    </location>
</feature>
<dbReference type="NCBIfam" id="TIGR00203">
    <property type="entry name" value="cydB"/>
    <property type="match status" value="1"/>
</dbReference>
<dbReference type="PANTHER" id="PTHR43141:SF4">
    <property type="entry name" value="CYTOCHROME BD2 SUBUNIT II"/>
    <property type="match status" value="1"/>
</dbReference>
<keyword evidence="6 7" id="KW-0472">Membrane</keyword>
<dbReference type="GO" id="GO:0009055">
    <property type="term" value="F:electron transfer activity"/>
    <property type="evidence" value="ECO:0007669"/>
    <property type="project" value="TreeGrafter"/>
</dbReference>
<keyword evidence="5 7" id="KW-1133">Transmembrane helix</keyword>
<reference evidence="8 9" key="1">
    <citation type="submission" date="2018-02" db="EMBL/GenBank/DDBJ databases">
        <title>Subsurface microbial communities from deep shales in Ohio and West Virginia, USA.</title>
        <authorList>
            <person name="Wrighton K."/>
        </authorList>
    </citation>
    <scope>NUCLEOTIDE SEQUENCE [LARGE SCALE GENOMIC DNA]</scope>
    <source>
        <strain evidence="8 9">OWC-DMM</strain>
    </source>
</reference>
<feature type="transmembrane region" description="Helical" evidence="7">
    <location>
        <begin position="160"/>
        <end position="182"/>
    </location>
</feature>
<proteinExistence type="inferred from homology"/>
<evidence type="ECO:0000313" key="8">
    <source>
        <dbReference type="EMBL" id="PPK74817.1"/>
    </source>
</evidence>
<comment type="subcellular location">
    <subcellularLocation>
        <location evidence="1">Cell membrane</location>
        <topology evidence="1">Multi-pass membrane protein</topology>
    </subcellularLocation>
</comment>
<dbReference type="Proteomes" id="UP000240010">
    <property type="component" value="Unassembled WGS sequence"/>
</dbReference>
<protein>
    <submittedName>
        <fullName evidence="8">Cytochrome bd plastoquinol oxidase subunit 2 apoprotein</fullName>
    </submittedName>
</protein>
<dbReference type="PANTHER" id="PTHR43141">
    <property type="entry name" value="CYTOCHROME BD2 SUBUNIT II"/>
    <property type="match status" value="1"/>
</dbReference>
<name>A0A2S6HBG0_9GAMM</name>
<feature type="transmembrane region" description="Helical" evidence="7">
    <location>
        <begin position="300"/>
        <end position="320"/>
    </location>
</feature>
<dbReference type="GO" id="GO:0019646">
    <property type="term" value="P:aerobic electron transport chain"/>
    <property type="evidence" value="ECO:0007669"/>
    <property type="project" value="TreeGrafter"/>
</dbReference>
<comment type="caution">
    <text evidence="8">The sequence shown here is derived from an EMBL/GenBank/DDBJ whole genome shotgun (WGS) entry which is preliminary data.</text>
</comment>
<evidence type="ECO:0000256" key="4">
    <source>
        <dbReference type="ARBA" id="ARBA00022692"/>
    </source>
</evidence>
<feature type="transmembrane region" description="Helical" evidence="7">
    <location>
        <begin position="116"/>
        <end position="140"/>
    </location>
</feature>
<evidence type="ECO:0000256" key="1">
    <source>
        <dbReference type="ARBA" id="ARBA00004651"/>
    </source>
</evidence>
<evidence type="ECO:0000313" key="9">
    <source>
        <dbReference type="Proteomes" id="UP000240010"/>
    </source>
</evidence>
<accession>A0A2S6HBG0</accession>
<dbReference type="GO" id="GO:0070069">
    <property type="term" value="C:cytochrome complex"/>
    <property type="evidence" value="ECO:0007669"/>
    <property type="project" value="TreeGrafter"/>
</dbReference>
<dbReference type="GO" id="GO:0005886">
    <property type="term" value="C:plasma membrane"/>
    <property type="evidence" value="ECO:0007669"/>
    <property type="project" value="UniProtKB-SubCell"/>
</dbReference>
<evidence type="ECO:0000256" key="3">
    <source>
        <dbReference type="ARBA" id="ARBA00022475"/>
    </source>
</evidence>
<feature type="transmembrane region" description="Helical" evidence="7">
    <location>
        <begin position="61"/>
        <end position="80"/>
    </location>
</feature>